<dbReference type="Pfam" id="PF06022">
    <property type="entry name" value="Cir_Bir_Yir"/>
    <property type="match status" value="1"/>
</dbReference>
<protein>
    <submittedName>
        <fullName evidence="1">Uncharacterized protein</fullName>
    </submittedName>
</protein>
<evidence type="ECO:0000313" key="2">
    <source>
        <dbReference type="Proteomes" id="UP000018538"/>
    </source>
</evidence>
<reference evidence="1 2" key="1">
    <citation type="submission" date="2013-11" db="EMBL/GenBank/DDBJ databases">
        <title>The Genome Sequence of Plasmodium yoelii 17X.</title>
        <authorList>
            <consortium name="The Broad Institute Genomics Platform"/>
            <consortium name="The Broad Institute Genome Sequencing Center for Infectious Disease"/>
            <person name="Neafsey D."/>
            <person name="Adams J."/>
            <person name="Walker B."/>
            <person name="Young S.K."/>
            <person name="Zeng Q."/>
            <person name="Gargeya S."/>
            <person name="Fitzgerald M."/>
            <person name="Haas B."/>
            <person name="Abouelleil A."/>
            <person name="Alvarado L."/>
            <person name="Chapman S.B."/>
            <person name="Gainer-Dewar J."/>
            <person name="Goldberg J."/>
            <person name="Griggs A."/>
            <person name="Gujja S."/>
            <person name="Hansen M."/>
            <person name="Howarth C."/>
            <person name="Imamovic A."/>
            <person name="Ireland A."/>
            <person name="Larimer J."/>
            <person name="McCowan C."/>
            <person name="Murphy C."/>
            <person name="Pearson M."/>
            <person name="Poon T.W."/>
            <person name="Priest M."/>
            <person name="Roberts A."/>
            <person name="Saif S."/>
            <person name="Shea T."/>
            <person name="Sykes S."/>
            <person name="Wortman J."/>
            <person name="Nusbaum C."/>
            <person name="Birren B."/>
        </authorList>
    </citation>
    <scope>NUCLEOTIDE SEQUENCE [LARGE SCALE GENOMIC DNA]</scope>
    <source>
        <strain evidence="1 2">17X</strain>
    </source>
</reference>
<gene>
    <name evidence="1" type="ORF">YYC_05351</name>
</gene>
<organism evidence="1 2">
    <name type="scientific">Plasmodium yoelii 17X</name>
    <dbReference type="NCBI Taxonomy" id="1323249"/>
    <lineage>
        <taxon>Eukaryota</taxon>
        <taxon>Sar</taxon>
        <taxon>Alveolata</taxon>
        <taxon>Apicomplexa</taxon>
        <taxon>Aconoidasida</taxon>
        <taxon>Haemosporida</taxon>
        <taxon>Plasmodiidae</taxon>
        <taxon>Plasmodium</taxon>
        <taxon>Plasmodium (Vinckeia)</taxon>
    </lineage>
</organism>
<name>V7PC55_PLAYE</name>
<accession>V7PC55</accession>
<dbReference type="NCBIfam" id="TIGR01590">
    <property type="entry name" value="yir-bir-cir_Pla"/>
    <property type="match status" value="1"/>
</dbReference>
<dbReference type="Proteomes" id="UP000018538">
    <property type="component" value="Unassembled WGS sequence"/>
</dbReference>
<dbReference type="EMBL" id="KI635811">
    <property type="protein sequence ID" value="ETB57004.1"/>
    <property type="molecule type" value="Genomic_DNA"/>
</dbReference>
<keyword evidence="2" id="KW-1185">Reference proteome</keyword>
<sequence>MNDDLCGKFIFLRTYLPDDLSDTPKSELKDHEKFKKYCPNTNSGKNECDNDLGKITAGFLWLLEECYSAFKNKTNENSINAFFMHMISWFSYKLKQKSVSESTKIYDYYTKHVIDSGKYNEFTNSAYKFTELKDFIEERKDLLNINIQNLSKFYDAFKLLCSIYGDISTNTNVKNLSDNANEFVKKYQELNAYSNNTDDSTYRQILSSLSTNYDHLKTKCKNDQPLPEITANIYALTSGETSSSSSGINKLLTVNNKELKYYFHYIYAKKLSIGNLIYVLFRMFNHEMIFKICIPPMDTVISMKGVT</sequence>
<dbReference type="InterPro" id="IPR006477">
    <property type="entry name" value="Yir_bir_cir"/>
</dbReference>
<evidence type="ECO:0000313" key="1">
    <source>
        <dbReference type="EMBL" id="ETB57004.1"/>
    </source>
</evidence>
<dbReference type="AlphaFoldDB" id="V7PC55"/>
<proteinExistence type="predicted"/>